<evidence type="ECO:0000313" key="3">
    <source>
        <dbReference type="EMBL" id="WBO64834.1"/>
    </source>
</evidence>
<keyword evidence="4" id="KW-1185">Reference proteome</keyword>
<feature type="domain" description="DUF397" evidence="2">
    <location>
        <begin position="12"/>
        <end position="39"/>
    </location>
</feature>
<protein>
    <submittedName>
        <fullName evidence="3">DUF397 domain-containing protein</fullName>
    </submittedName>
</protein>
<feature type="region of interest" description="Disordered" evidence="1">
    <location>
        <begin position="1"/>
        <end position="25"/>
    </location>
</feature>
<dbReference type="InterPro" id="IPR007278">
    <property type="entry name" value="DUF397"/>
</dbReference>
<dbReference type="Proteomes" id="UP001212326">
    <property type="component" value="Chromosome"/>
</dbReference>
<sequence>MCSRPALGSRPIHVRDSKNPSGPELNLTAPAWTAFLADVSVGRPGA</sequence>
<evidence type="ECO:0000256" key="1">
    <source>
        <dbReference type="SAM" id="MobiDB-lite"/>
    </source>
</evidence>
<dbReference type="EMBL" id="CP115300">
    <property type="protein sequence ID" value="WBO64834.1"/>
    <property type="molecule type" value="Genomic_DNA"/>
</dbReference>
<accession>A0ABY7P5N7</accession>
<proteinExistence type="predicted"/>
<evidence type="ECO:0000313" key="4">
    <source>
        <dbReference type="Proteomes" id="UP001212326"/>
    </source>
</evidence>
<gene>
    <name evidence="3" type="ORF">O1G22_19335</name>
</gene>
<evidence type="ECO:0000259" key="2">
    <source>
        <dbReference type="Pfam" id="PF04149"/>
    </source>
</evidence>
<name>A0ABY7P5N7_9ACTN</name>
<reference evidence="3 4" key="1">
    <citation type="submission" date="2022-12" db="EMBL/GenBank/DDBJ databases">
        <authorList>
            <person name="Mo P."/>
        </authorList>
    </citation>
    <scope>NUCLEOTIDE SEQUENCE [LARGE SCALE GENOMIC DNA]</scope>
    <source>
        <strain evidence="3 4">HUAS 2-6</strain>
    </source>
</reference>
<dbReference type="RefSeq" id="WP_270082478.1">
    <property type="nucleotide sequence ID" value="NZ_CP115300.1"/>
</dbReference>
<dbReference type="Pfam" id="PF04149">
    <property type="entry name" value="DUF397"/>
    <property type="match status" value="1"/>
</dbReference>
<organism evidence="3 4">
    <name type="scientific">Streptomyces camelliae</name>
    <dbReference type="NCBI Taxonomy" id="3004093"/>
    <lineage>
        <taxon>Bacteria</taxon>
        <taxon>Bacillati</taxon>
        <taxon>Actinomycetota</taxon>
        <taxon>Actinomycetes</taxon>
        <taxon>Kitasatosporales</taxon>
        <taxon>Streptomycetaceae</taxon>
        <taxon>Streptomyces</taxon>
    </lineage>
</organism>